<dbReference type="EMBL" id="CP000325">
    <property type="protein sequence ID" value="ABL06497.1"/>
    <property type="molecule type" value="Genomic_DNA"/>
</dbReference>
<sequence>MAVIADDGVVAHRAEPSSSPPASIHRMSFAESFAGADPQADAARRVGLRRMKLVALGFLVGATIVFLACRWVQAQGGAPLWVGYLGAAAEAGMVGALADWFAVTALFKHPLGIPIPHTAIIKRKKDQLGEGLGTFVRENFLSAPVVETKLRDAQVPSRLGKWLADSGHAQRVAAEAATVLRVLVELLRDDDVQHVIDRMMVRRIAEPQWGPPVGRVLQTVLAENRQEALIQLLADRAFQWSLNAGVIIQRVVERDSPTWSPRFVDHMVGDRIHRELMDFIDKVRRNPDHELRRSATRFLFEFADDLQHDPSTIARADTIKDQLMARDEVANAAATAWKTIKRLVLEGVDDPSSVLRSRIAETVVRIGESLRDDGELRDKVDDWMVRAAQHLVSQYGVEITAIITETIERWDAEEASRRIELHVGRDLQFIRINGTVVGALAGLVIFAIAHLLF</sequence>
<keyword evidence="1" id="KW-0472">Membrane</keyword>
<accession>A0PVX8</accession>
<evidence type="ECO:0000256" key="1">
    <source>
        <dbReference type="SAM" id="Phobius"/>
    </source>
</evidence>
<dbReference type="KEGG" id="mul:MUL_4541"/>
<feature type="transmembrane region" description="Helical" evidence="1">
    <location>
        <begin position="53"/>
        <end position="73"/>
    </location>
</feature>
<feature type="transmembrane region" description="Helical" evidence="1">
    <location>
        <begin position="85"/>
        <end position="107"/>
    </location>
</feature>
<dbReference type="SUPFAM" id="SSF48371">
    <property type="entry name" value="ARM repeat"/>
    <property type="match status" value="1"/>
</dbReference>
<keyword evidence="1 2" id="KW-0812">Transmembrane</keyword>
<dbReference type="eggNOG" id="COG2733">
    <property type="taxonomic scope" value="Bacteria"/>
</dbReference>
<dbReference type="Pfam" id="PF04286">
    <property type="entry name" value="DUF445"/>
    <property type="match status" value="1"/>
</dbReference>
<protein>
    <submittedName>
        <fullName evidence="2">Conserved transmembrane protein</fullName>
    </submittedName>
</protein>
<dbReference type="InterPro" id="IPR007383">
    <property type="entry name" value="DUF445"/>
</dbReference>
<evidence type="ECO:0000313" key="3">
    <source>
        <dbReference type="Proteomes" id="UP000000765"/>
    </source>
</evidence>
<name>A0PVX8_MYCUA</name>
<proteinExistence type="predicted"/>
<dbReference type="PANTHER" id="PTHR38442">
    <property type="entry name" value="INNER MEMBRANE PROTEIN-RELATED"/>
    <property type="match status" value="1"/>
</dbReference>
<feature type="transmembrane region" description="Helical" evidence="1">
    <location>
        <begin position="432"/>
        <end position="452"/>
    </location>
</feature>
<dbReference type="PANTHER" id="PTHR38442:SF1">
    <property type="entry name" value="INNER MEMBRANE PROTEIN"/>
    <property type="match status" value="1"/>
</dbReference>
<evidence type="ECO:0000313" key="2">
    <source>
        <dbReference type="EMBL" id="ABL06497.1"/>
    </source>
</evidence>
<dbReference type="Proteomes" id="UP000000765">
    <property type="component" value="Chromosome"/>
</dbReference>
<dbReference type="GO" id="GO:0005886">
    <property type="term" value="C:plasma membrane"/>
    <property type="evidence" value="ECO:0007669"/>
    <property type="project" value="TreeGrafter"/>
</dbReference>
<dbReference type="AlphaFoldDB" id="A0PVX8"/>
<dbReference type="HOGENOM" id="CLU_036718_0_0_11"/>
<keyword evidence="1" id="KW-1133">Transmembrane helix</keyword>
<organism evidence="2 3">
    <name type="scientific">Mycobacterium ulcerans (strain Agy99)</name>
    <dbReference type="NCBI Taxonomy" id="362242"/>
    <lineage>
        <taxon>Bacteria</taxon>
        <taxon>Bacillati</taxon>
        <taxon>Actinomycetota</taxon>
        <taxon>Actinomycetes</taxon>
        <taxon>Mycobacteriales</taxon>
        <taxon>Mycobacteriaceae</taxon>
        <taxon>Mycobacterium</taxon>
        <taxon>Mycobacterium ulcerans group</taxon>
    </lineage>
</organism>
<dbReference type="InterPro" id="IPR016024">
    <property type="entry name" value="ARM-type_fold"/>
</dbReference>
<reference evidence="2 3" key="1">
    <citation type="journal article" date="2007" name="Genome Res.">
        <title>Reductive evolution and niche adaptation inferred from the genome of Mycobacterium ulcerans, the causative agent of Buruli ulcer.</title>
        <authorList>
            <person name="Stinear T.P."/>
            <person name="Seemann T."/>
            <person name="Pidot S."/>
            <person name="Frigui W."/>
            <person name="Reysset G."/>
            <person name="Garnier T."/>
            <person name="Meurice G."/>
            <person name="Simon D."/>
            <person name="Bouchier C."/>
            <person name="Ma L."/>
            <person name="Tichit M."/>
            <person name="Porter J.L."/>
            <person name="Ryan J."/>
            <person name="Johnson P.D."/>
            <person name="Davies J.K."/>
            <person name="Jenkin G.A."/>
            <person name="Small P.L."/>
            <person name="Jones L.M."/>
            <person name="Tekaia F."/>
            <person name="Laval F."/>
            <person name="Daffe M."/>
            <person name="Parkhill J."/>
            <person name="Cole S.T."/>
        </authorList>
    </citation>
    <scope>NUCLEOTIDE SEQUENCE [LARGE SCALE GENOMIC DNA]</scope>
    <source>
        <strain evidence="2 3">Agy99</strain>
    </source>
</reference>
<gene>
    <name evidence="2" type="ordered locus">MUL_4541</name>
</gene>